<evidence type="ECO:0000313" key="1">
    <source>
        <dbReference type="EMBL" id="MDC0672882.1"/>
    </source>
</evidence>
<gene>
    <name evidence="1" type="ORF">POL58_34330</name>
</gene>
<keyword evidence="2" id="KW-1185">Reference proteome</keyword>
<sequence length="125" mass="14273">MTPEQRRALQRNSRNNLRTTLEQLASADLQRRYKAAVPFVHVPEELLEQWAHYRRLLREGTEWFVSDLAPDELQAMTTFDAEALRRMRGRRSLPDVPVALDDAAWQAIMAAARELLVALAPAPAP</sequence>
<name>A0ABT5BFM3_9BACT</name>
<dbReference type="Proteomes" id="UP001217838">
    <property type="component" value="Unassembled WGS sequence"/>
</dbReference>
<evidence type="ECO:0000313" key="2">
    <source>
        <dbReference type="Proteomes" id="UP001217838"/>
    </source>
</evidence>
<organism evidence="1 2">
    <name type="scientific">Nannocystis radixulma</name>
    <dbReference type="NCBI Taxonomy" id="2995305"/>
    <lineage>
        <taxon>Bacteria</taxon>
        <taxon>Pseudomonadati</taxon>
        <taxon>Myxococcota</taxon>
        <taxon>Polyangia</taxon>
        <taxon>Nannocystales</taxon>
        <taxon>Nannocystaceae</taxon>
        <taxon>Nannocystis</taxon>
    </lineage>
</organism>
<reference evidence="1 2" key="1">
    <citation type="submission" date="2022-11" db="EMBL/GenBank/DDBJ databases">
        <title>Minimal conservation of predation-associated metabolite biosynthetic gene clusters underscores biosynthetic potential of Myxococcota including descriptions for ten novel species: Archangium lansinium sp. nov., Myxococcus landrumus sp. nov., Nannocystis bai.</title>
        <authorList>
            <person name="Ahearne A."/>
            <person name="Stevens C."/>
            <person name="Dowd S."/>
        </authorList>
    </citation>
    <scope>NUCLEOTIDE SEQUENCE [LARGE SCALE GENOMIC DNA]</scope>
    <source>
        <strain evidence="1 2">NCELM</strain>
    </source>
</reference>
<comment type="caution">
    <text evidence="1">The sequence shown here is derived from an EMBL/GenBank/DDBJ whole genome shotgun (WGS) entry which is preliminary data.</text>
</comment>
<proteinExistence type="predicted"/>
<dbReference type="EMBL" id="JAQNDN010000020">
    <property type="protein sequence ID" value="MDC0672882.1"/>
    <property type="molecule type" value="Genomic_DNA"/>
</dbReference>
<dbReference type="RefSeq" id="WP_272005038.1">
    <property type="nucleotide sequence ID" value="NZ_JAQNDN010000020.1"/>
</dbReference>
<accession>A0ABT5BFM3</accession>
<protein>
    <submittedName>
        <fullName evidence="1">Uncharacterized protein</fullName>
    </submittedName>
</protein>